<sequence>MVLKHVFPKGCELIKVHIDASPVMYHISFLVVDLLLLDRSKHEAVTIIQKYHFINRKRKPCNNNFHKCMRFCFIKKFKCSYPFYEARNLAKCNNSYLQERINKMKLLITNRNAIKDCNCPNICDVTQQSITYDQVPDNYNVIEVSVGNNYVRTLKERFSYDIIFLLCDIDGNIGLYFGMSCLTLVEIFVYCSKMAFDKTPKVDCQLKTKIMTILEIEQKKRRKPVKKILKNTISLLLLFVSVYYIFNLINSYFEYPLLKTVSLIRDDKIKFPHVIACGESNKIIEAKIKLAIKQLKNVCDHYQLIDLLHEFSQFSKYPLLLWNASNAFDSYEKFRRELLMVSGQSILDSNYGNLSTVSTLFGICTSFKKIDMPFSPNTNKLFIPYVGNVENAHRRYRCNKDQPVSRMSKRSVQVLT</sequence>
<evidence type="ECO:0000256" key="3">
    <source>
        <dbReference type="ARBA" id="ARBA00022448"/>
    </source>
</evidence>
<evidence type="ECO:0000256" key="10">
    <source>
        <dbReference type="ARBA" id="ARBA00023201"/>
    </source>
</evidence>
<evidence type="ECO:0000313" key="14">
    <source>
        <dbReference type="EnsemblMetazoa" id="SMAR005316-PA"/>
    </source>
</evidence>
<evidence type="ECO:0000256" key="11">
    <source>
        <dbReference type="ARBA" id="ARBA00023303"/>
    </source>
</evidence>
<evidence type="ECO:0000256" key="1">
    <source>
        <dbReference type="ARBA" id="ARBA00004141"/>
    </source>
</evidence>
<keyword evidence="3 12" id="KW-0813">Transport</keyword>
<comment type="similarity">
    <text evidence="2 12">Belongs to the amiloride-sensitive sodium channel (TC 1.A.6) family.</text>
</comment>
<evidence type="ECO:0000256" key="2">
    <source>
        <dbReference type="ARBA" id="ARBA00007193"/>
    </source>
</evidence>
<evidence type="ECO:0000256" key="7">
    <source>
        <dbReference type="ARBA" id="ARBA00023053"/>
    </source>
</evidence>
<accession>T1IVW1</accession>
<evidence type="ECO:0000256" key="6">
    <source>
        <dbReference type="ARBA" id="ARBA00022989"/>
    </source>
</evidence>
<evidence type="ECO:0000256" key="9">
    <source>
        <dbReference type="ARBA" id="ARBA00023136"/>
    </source>
</evidence>
<protein>
    <submittedName>
        <fullName evidence="14">Uncharacterized protein</fullName>
    </submittedName>
</protein>
<keyword evidence="10 12" id="KW-0739">Sodium transport</keyword>
<dbReference type="EnsemblMetazoa" id="SMAR005316-RA">
    <property type="protein sequence ID" value="SMAR005316-PA"/>
    <property type="gene ID" value="SMAR005316"/>
</dbReference>
<dbReference type="STRING" id="126957.T1IVW1"/>
<evidence type="ECO:0000256" key="8">
    <source>
        <dbReference type="ARBA" id="ARBA00023065"/>
    </source>
</evidence>
<proteinExistence type="inferred from homology"/>
<keyword evidence="9 13" id="KW-0472">Membrane</keyword>
<feature type="transmembrane region" description="Helical" evidence="13">
    <location>
        <begin position="228"/>
        <end position="246"/>
    </location>
</feature>
<comment type="subcellular location">
    <subcellularLocation>
        <location evidence="1">Membrane</location>
        <topology evidence="1">Multi-pass membrane protein</topology>
    </subcellularLocation>
</comment>
<keyword evidence="15" id="KW-1185">Reference proteome</keyword>
<reference evidence="14" key="2">
    <citation type="submission" date="2015-02" db="UniProtKB">
        <authorList>
            <consortium name="EnsemblMetazoa"/>
        </authorList>
    </citation>
    <scope>IDENTIFICATION</scope>
</reference>
<feature type="transmembrane region" description="Helical" evidence="13">
    <location>
        <begin position="173"/>
        <end position="191"/>
    </location>
</feature>
<organism evidence="14 15">
    <name type="scientific">Strigamia maritima</name>
    <name type="common">European centipede</name>
    <name type="synonym">Geophilus maritimus</name>
    <dbReference type="NCBI Taxonomy" id="126957"/>
    <lineage>
        <taxon>Eukaryota</taxon>
        <taxon>Metazoa</taxon>
        <taxon>Ecdysozoa</taxon>
        <taxon>Arthropoda</taxon>
        <taxon>Myriapoda</taxon>
        <taxon>Chilopoda</taxon>
        <taxon>Pleurostigmophora</taxon>
        <taxon>Geophilomorpha</taxon>
        <taxon>Linotaeniidae</taxon>
        <taxon>Strigamia</taxon>
    </lineage>
</organism>
<dbReference type="Proteomes" id="UP000014500">
    <property type="component" value="Unassembled WGS sequence"/>
</dbReference>
<evidence type="ECO:0000313" key="15">
    <source>
        <dbReference type="Proteomes" id="UP000014500"/>
    </source>
</evidence>
<dbReference type="InterPro" id="IPR001873">
    <property type="entry name" value="ENaC"/>
</dbReference>
<dbReference type="EMBL" id="AFFK01019778">
    <property type="status" value="NOT_ANNOTATED_CDS"/>
    <property type="molecule type" value="Genomic_DNA"/>
</dbReference>
<keyword evidence="5 12" id="KW-0812">Transmembrane</keyword>
<dbReference type="AlphaFoldDB" id="T1IVW1"/>
<reference evidence="15" key="1">
    <citation type="submission" date="2011-05" db="EMBL/GenBank/DDBJ databases">
        <authorList>
            <person name="Richards S.R."/>
            <person name="Qu J."/>
            <person name="Jiang H."/>
            <person name="Jhangiani S.N."/>
            <person name="Agravi P."/>
            <person name="Goodspeed R."/>
            <person name="Gross S."/>
            <person name="Mandapat C."/>
            <person name="Jackson L."/>
            <person name="Mathew T."/>
            <person name="Pu L."/>
            <person name="Thornton R."/>
            <person name="Saada N."/>
            <person name="Wilczek-Boney K.B."/>
            <person name="Lee S."/>
            <person name="Kovar C."/>
            <person name="Wu Y."/>
            <person name="Scherer S.E."/>
            <person name="Worley K.C."/>
            <person name="Muzny D.M."/>
            <person name="Gibbs R."/>
        </authorList>
    </citation>
    <scope>NUCLEOTIDE SEQUENCE</scope>
    <source>
        <strain evidence="15">Brora</strain>
    </source>
</reference>
<keyword evidence="6 13" id="KW-1133">Transmembrane helix</keyword>
<dbReference type="GO" id="GO:0015280">
    <property type="term" value="F:ligand-gated sodium channel activity"/>
    <property type="evidence" value="ECO:0007669"/>
    <property type="project" value="TreeGrafter"/>
</dbReference>
<name>T1IVW1_STRMM</name>
<dbReference type="Pfam" id="PF00858">
    <property type="entry name" value="ASC"/>
    <property type="match status" value="1"/>
</dbReference>
<evidence type="ECO:0000256" key="5">
    <source>
        <dbReference type="ARBA" id="ARBA00022692"/>
    </source>
</evidence>
<keyword evidence="7" id="KW-0915">Sodium</keyword>
<keyword evidence="8 12" id="KW-0406">Ion transport</keyword>
<evidence type="ECO:0000256" key="13">
    <source>
        <dbReference type="SAM" id="Phobius"/>
    </source>
</evidence>
<dbReference type="HOGENOM" id="CLU_661089_0_0_1"/>
<keyword evidence="11 12" id="KW-0407">Ion channel</keyword>
<evidence type="ECO:0000256" key="4">
    <source>
        <dbReference type="ARBA" id="ARBA00022461"/>
    </source>
</evidence>
<dbReference type="Gene3D" id="1.10.287.770">
    <property type="entry name" value="YojJ-like"/>
    <property type="match status" value="1"/>
</dbReference>
<dbReference type="PhylomeDB" id="T1IVW1"/>
<keyword evidence="4 12" id="KW-0894">Sodium channel</keyword>
<evidence type="ECO:0000256" key="12">
    <source>
        <dbReference type="RuleBase" id="RU000679"/>
    </source>
</evidence>
<dbReference type="PANTHER" id="PTHR11690">
    <property type="entry name" value="AMILORIDE-SENSITIVE SODIUM CHANNEL-RELATED"/>
    <property type="match status" value="1"/>
</dbReference>
<dbReference type="GO" id="GO:0005886">
    <property type="term" value="C:plasma membrane"/>
    <property type="evidence" value="ECO:0007669"/>
    <property type="project" value="TreeGrafter"/>
</dbReference>